<comment type="subcellular location">
    <subcellularLocation>
        <location evidence="1">Membrane</location>
        <topology evidence="1">Multi-pass membrane protein</topology>
    </subcellularLocation>
</comment>
<evidence type="ECO:0000313" key="8">
    <source>
        <dbReference type="RefSeq" id="XP_022235889.1"/>
    </source>
</evidence>
<dbReference type="PRINTS" id="PR00249">
    <property type="entry name" value="GPCRSECRETIN"/>
</dbReference>
<dbReference type="GeneID" id="106476258"/>
<feature type="transmembrane region" description="Helical" evidence="5">
    <location>
        <begin position="189"/>
        <end position="210"/>
    </location>
</feature>
<dbReference type="PANTHER" id="PTHR45620:SF1">
    <property type="entry name" value="G-PROTEIN COUPLED RECEPTORS FAMILY 2 PROFILE 2 DOMAIN-CONTAINING PROTEIN"/>
    <property type="match status" value="1"/>
</dbReference>
<sequence length="321" mass="36673">MAVVTTPNIIQNMAVVTTPNIVQNMAVVTTPNIVQNMAVVVKPNIVQHMAVVTTPNIPHLFTIKLISKVGYTVSLSALIIAFLILAFLRKLRCPRNNLHMHLFTSFLMRALMFLLKDALFIAGMGFRSNVVVSESGVPKFLESRNNIDCKVFTSLWHYFLMANYCWILMEGLYLHNLVFLAMFTDTSGISLYVVMGWGLPLIFLIPWIIVRALLEDSLCWTTNENSGYFWIIRAPITTTIIVNFTFFVNITRVLFLKMFVPLTTQANRYRYRKWFRSTLVLVPLFGVHYAVLLGMSFSAGVNRTAELIWLYTDILFSSFQV</sequence>
<name>A0ABM1RWY4_LIMPO</name>
<keyword evidence="3 5" id="KW-1133">Transmembrane helix</keyword>
<keyword evidence="7" id="KW-1185">Reference proteome</keyword>
<dbReference type="Proteomes" id="UP000694941">
    <property type="component" value="Unplaced"/>
</dbReference>
<dbReference type="InterPro" id="IPR050332">
    <property type="entry name" value="GPCR_2"/>
</dbReference>
<accession>A0ABM1RWY4</accession>
<evidence type="ECO:0000256" key="5">
    <source>
        <dbReference type="SAM" id="Phobius"/>
    </source>
</evidence>
<feature type="domain" description="G-protein coupled receptors family 2 profile 2" evidence="6">
    <location>
        <begin position="63"/>
        <end position="321"/>
    </location>
</feature>
<feature type="non-terminal residue" evidence="8">
    <location>
        <position position="321"/>
    </location>
</feature>
<dbReference type="PROSITE" id="PS50261">
    <property type="entry name" value="G_PROTEIN_RECEP_F2_4"/>
    <property type="match status" value="1"/>
</dbReference>
<organism evidence="7 8">
    <name type="scientific">Limulus polyphemus</name>
    <name type="common">Atlantic horseshoe crab</name>
    <dbReference type="NCBI Taxonomy" id="6850"/>
    <lineage>
        <taxon>Eukaryota</taxon>
        <taxon>Metazoa</taxon>
        <taxon>Ecdysozoa</taxon>
        <taxon>Arthropoda</taxon>
        <taxon>Chelicerata</taxon>
        <taxon>Merostomata</taxon>
        <taxon>Xiphosura</taxon>
        <taxon>Limulidae</taxon>
        <taxon>Limulus</taxon>
    </lineage>
</organism>
<keyword evidence="2 5" id="KW-0812">Transmembrane</keyword>
<dbReference type="PANTHER" id="PTHR45620">
    <property type="entry name" value="PDF RECEPTOR-LIKE PROTEIN-RELATED"/>
    <property type="match status" value="1"/>
</dbReference>
<evidence type="ECO:0000256" key="3">
    <source>
        <dbReference type="ARBA" id="ARBA00022989"/>
    </source>
</evidence>
<dbReference type="Gene3D" id="1.20.1070.10">
    <property type="entry name" value="Rhodopsin 7-helix transmembrane proteins"/>
    <property type="match status" value="1"/>
</dbReference>
<evidence type="ECO:0000313" key="7">
    <source>
        <dbReference type="Proteomes" id="UP000694941"/>
    </source>
</evidence>
<proteinExistence type="predicted"/>
<evidence type="ECO:0000256" key="1">
    <source>
        <dbReference type="ARBA" id="ARBA00004141"/>
    </source>
</evidence>
<dbReference type="Pfam" id="PF00002">
    <property type="entry name" value="7tm_2"/>
    <property type="match status" value="1"/>
</dbReference>
<feature type="transmembrane region" description="Helical" evidence="5">
    <location>
        <begin position="100"/>
        <end position="126"/>
    </location>
</feature>
<dbReference type="InterPro" id="IPR017981">
    <property type="entry name" value="GPCR_2-like_7TM"/>
</dbReference>
<feature type="transmembrane region" description="Helical" evidence="5">
    <location>
        <begin position="230"/>
        <end position="256"/>
    </location>
</feature>
<protein>
    <submittedName>
        <fullName evidence="8">Parathyroid hormone/parathyroid hormone-related peptide receptor-like</fullName>
    </submittedName>
</protein>
<dbReference type="InterPro" id="IPR000832">
    <property type="entry name" value="GPCR_2_secretin-like"/>
</dbReference>
<gene>
    <name evidence="8" type="primary">LOC106476258</name>
</gene>
<evidence type="ECO:0000256" key="4">
    <source>
        <dbReference type="ARBA" id="ARBA00023136"/>
    </source>
</evidence>
<evidence type="ECO:0000256" key="2">
    <source>
        <dbReference type="ARBA" id="ARBA00022692"/>
    </source>
</evidence>
<feature type="transmembrane region" description="Helical" evidence="5">
    <location>
        <begin position="161"/>
        <end position="182"/>
    </location>
</feature>
<reference evidence="8" key="1">
    <citation type="submission" date="2025-08" db="UniProtKB">
        <authorList>
            <consortium name="RefSeq"/>
        </authorList>
    </citation>
    <scope>IDENTIFICATION</scope>
    <source>
        <tissue evidence="8">Muscle</tissue>
    </source>
</reference>
<dbReference type="RefSeq" id="XP_022235889.1">
    <property type="nucleotide sequence ID" value="XM_022380181.1"/>
</dbReference>
<keyword evidence="4 5" id="KW-0472">Membrane</keyword>
<feature type="transmembrane region" description="Helical" evidence="5">
    <location>
        <begin position="277"/>
        <end position="301"/>
    </location>
</feature>
<evidence type="ECO:0000259" key="6">
    <source>
        <dbReference type="PROSITE" id="PS50261"/>
    </source>
</evidence>
<feature type="transmembrane region" description="Helical" evidence="5">
    <location>
        <begin position="69"/>
        <end position="88"/>
    </location>
</feature>